<dbReference type="Proteomes" id="UP000325529">
    <property type="component" value="Chromosome"/>
</dbReference>
<reference evidence="2 3" key="1">
    <citation type="submission" date="2017-09" db="EMBL/GenBank/DDBJ databases">
        <authorList>
            <person name="Lee N."/>
            <person name="Cho B.-K."/>
        </authorList>
    </citation>
    <scope>NUCLEOTIDE SEQUENCE [LARGE SCALE GENOMIC DNA]</scope>
    <source>
        <strain evidence="2 3">ATCC 12853</strain>
    </source>
</reference>
<dbReference type="OrthoDB" id="5197022at2"/>
<protein>
    <submittedName>
        <fullName evidence="2">CPBP family intramembrane metalloprotease</fullName>
    </submittedName>
</protein>
<dbReference type="GO" id="GO:0004175">
    <property type="term" value="F:endopeptidase activity"/>
    <property type="evidence" value="ECO:0007669"/>
    <property type="project" value="UniProtKB-ARBA"/>
</dbReference>
<dbReference type="RefSeq" id="WP_055553438.1">
    <property type="nucleotide sequence ID" value="NZ_CP023699.1"/>
</dbReference>
<organism evidence="2 3">
    <name type="scientific">Streptomyces kanamyceticus</name>
    <dbReference type="NCBI Taxonomy" id="1967"/>
    <lineage>
        <taxon>Bacteria</taxon>
        <taxon>Bacillati</taxon>
        <taxon>Actinomycetota</taxon>
        <taxon>Actinomycetes</taxon>
        <taxon>Kitasatosporales</taxon>
        <taxon>Streptomycetaceae</taxon>
        <taxon>Streptomyces</taxon>
    </lineage>
</organism>
<proteinExistence type="predicted"/>
<keyword evidence="2" id="KW-0645">Protease</keyword>
<dbReference type="EMBL" id="CP023699">
    <property type="protein sequence ID" value="QEU93102.1"/>
    <property type="molecule type" value="Genomic_DNA"/>
</dbReference>
<evidence type="ECO:0000259" key="1">
    <source>
        <dbReference type="Pfam" id="PF02517"/>
    </source>
</evidence>
<dbReference type="GO" id="GO:0006508">
    <property type="term" value="P:proteolysis"/>
    <property type="evidence" value="ECO:0007669"/>
    <property type="project" value="UniProtKB-KW"/>
</dbReference>
<feature type="domain" description="CAAX prenyl protease 2/Lysostaphin resistance protein A-like" evidence="1">
    <location>
        <begin position="159"/>
        <end position="246"/>
    </location>
</feature>
<dbReference type="GO" id="GO:0008237">
    <property type="term" value="F:metallopeptidase activity"/>
    <property type="evidence" value="ECO:0007669"/>
    <property type="project" value="UniProtKB-KW"/>
</dbReference>
<keyword evidence="3" id="KW-1185">Reference proteome</keyword>
<dbReference type="GO" id="GO:0080120">
    <property type="term" value="P:CAAX-box protein maturation"/>
    <property type="evidence" value="ECO:0007669"/>
    <property type="project" value="UniProtKB-ARBA"/>
</dbReference>
<evidence type="ECO:0000313" key="3">
    <source>
        <dbReference type="Proteomes" id="UP000325529"/>
    </source>
</evidence>
<dbReference type="KEGG" id="ska:CP970_21235"/>
<gene>
    <name evidence="2" type="ORF">CP970_21235</name>
</gene>
<accession>A0A5J6GF51</accession>
<name>A0A5J6GF51_STRKN</name>
<dbReference type="Pfam" id="PF02517">
    <property type="entry name" value="Rce1-like"/>
    <property type="match status" value="1"/>
</dbReference>
<keyword evidence="2" id="KW-0378">Hydrolase</keyword>
<evidence type="ECO:0000313" key="2">
    <source>
        <dbReference type="EMBL" id="QEU93102.1"/>
    </source>
</evidence>
<dbReference type="AlphaFoldDB" id="A0A5J6GF51"/>
<sequence>MTSLIHTPELREPALAALTLCALSCLALASHLHVRFFDHRGMHTLQVYAAVLAVVAGCGLLVVGPRVLGSGVGWGLLVSPLLGAAVAPLVAAADTLITRRLGRRAARSATRGGRAPATAPRARATRPVGQAARLAGASSATTTKQQWTPSHRDTDVALPLGWLVAVGVLEECVFRGTLTGVALTQQGITARVLILLAATGAFALSHIFFGWAQVAAKLPLSVTALAITLVTGSVLGAVVTHALFNVRIWRYQNTVRGAVAS</sequence>
<keyword evidence="2" id="KW-0482">Metalloprotease</keyword>
<dbReference type="InterPro" id="IPR003675">
    <property type="entry name" value="Rce1/LyrA-like_dom"/>
</dbReference>